<keyword evidence="2" id="KW-0812">Transmembrane</keyword>
<feature type="transmembrane region" description="Helical" evidence="2">
    <location>
        <begin position="929"/>
        <end position="949"/>
    </location>
</feature>
<reference evidence="4 5" key="1">
    <citation type="submission" date="2013-08" db="EMBL/GenBank/DDBJ databases">
        <title>Lactobacillus wasatchii sp. WDC04, a late gas producing bacteria isolated from aged chedder cheese.</title>
        <authorList>
            <person name="Oberg C.J."/>
            <person name="Culumber M."/>
            <person name="McMahon D.J."/>
            <person name="Broadbent J.R."/>
            <person name="Oberg T.S."/>
            <person name="Ortaki F."/>
        </authorList>
    </citation>
    <scope>NUCLEOTIDE SEQUENCE [LARGE SCALE GENOMIC DNA]</scope>
    <source>
        <strain evidence="4 5">WDC04</strain>
    </source>
</reference>
<name>A0A0D1A827_9LACO</name>
<feature type="region of interest" description="Disordered" evidence="1">
    <location>
        <begin position="512"/>
        <end position="534"/>
    </location>
</feature>
<dbReference type="Proteomes" id="UP000032279">
    <property type="component" value="Unassembled WGS sequence"/>
</dbReference>
<feature type="domain" description="SpaA-like prealbumin fold" evidence="3">
    <location>
        <begin position="814"/>
        <end position="909"/>
    </location>
</feature>
<feature type="compositionally biased region" description="Low complexity" evidence="1">
    <location>
        <begin position="189"/>
        <end position="198"/>
    </location>
</feature>
<dbReference type="AlphaFoldDB" id="A0A0D1A827"/>
<evidence type="ECO:0000256" key="2">
    <source>
        <dbReference type="SAM" id="Phobius"/>
    </source>
</evidence>
<dbReference type="InterPro" id="IPR013783">
    <property type="entry name" value="Ig-like_fold"/>
</dbReference>
<dbReference type="OrthoDB" id="2253165at2"/>
<keyword evidence="2" id="KW-1133">Transmembrane helix</keyword>
<accession>A0A0D1A827</accession>
<dbReference type="Gene3D" id="2.60.40.10">
    <property type="entry name" value="Immunoglobulins"/>
    <property type="match status" value="2"/>
</dbReference>
<dbReference type="RefSeq" id="WP_044011211.1">
    <property type="nucleotide sequence ID" value="NZ_AWTT01000040.1"/>
</dbReference>
<keyword evidence="5" id="KW-1185">Reference proteome</keyword>
<dbReference type="STRING" id="1335616.WDC_1507"/>
<dbReference type="EMBL" id="AWTT01000040">
    <property type="protein sequence ID" value="KIS02921.1"/>
    <property type="molecule type" value="Genomic_DNA"/>
</dbReference>
<feature type="compositionally biased region" description="Low complexity" evidence="1">
    <location>
        <begin position="219"/>
        <end position="232"/>
    </location>
</feature>
<dbReference type="SUPFAM" id="SSF49478">
    <property type="entry name" value="Cna protein B-type domain"/>
    <property type="match status" value="1"/>
</dbReference>
<dbReference type="PATRIC" id="fig|1335616.4.peg.1511"/>
<evidence type="ECO:0000313" key="5">
    <source>
        <dbReference type="Proteomes" id="UP000032279"/>
    </source>
</evidence>
<keyword evidence="2" id="KW-0472">Membrane</keyword>
<dbReference type="Pfam" id="PF17802">
    <property type="entry name" value="SpaA"/>
    <property type="match status" value="2"/>
</dbReference>
<feature type="region of interest" description="Disordered" evidence="1">
    <location>
        <begin position="189"/>
        <end position="241"/>
    </location>
</feature>
<organism evidence="4 5">
    <name type="scientific">Paucilactobacillus wasatchensis</name>
    <dbReference type="NCBI Taxonomy" id="1335616"/>
    <lineage>
        <taxon>Bacteria</taxon>
        <taxon>Bacillati</taxon>
        <taxon>Bacillota</taxon>
        <taxon>Bacilli</taxon>
        <taxon>Lactobacillales</taxon>
        <taxon>Lactobacillaceae</taxon>
        <taxon>Paucilactobacillus</taxon>
    </lineage>
</organism>
<feature type="domain" description="SpaA-like prealbumin fold" evidence="3">
    <location>
        <begin position="721"/>
        <end position="791"/>
    </location>
</feature>
<feature type="compositionally biased region" description="Basic and acidic residues" evidence="1">
    <location>
        <begin position="514"/>
        <end position="531"/>
    </location>
</feature>
<sequence>MGMPRRKFRWLGAVFAILALVTVDVIKVGNVVATEVQTDVAKVVKVQLTDQAGTVLTESTADTEQILDLELDLDSNQLNEDGFISLELTPTTVALAQDEQELTPEINGEQQSDLKLKYGYNNDKQSYGLSYDYNQYKTLQDQTIELDFKVPVVTGTKNVNTGGDQINLKIGGNQDPYLVGSMVIKTANESSAEAASNSDSQTTESTAKTNEADEDDGQSDTATSDTAADTSTKAGLTYDPTTTLKDSITASQTTIQMDTFASKFEIYSKNAQDNDQITVSTDKTTIVTDPVGWRYEDYTTVEGVKEGYYRSYNQSSDAKASSVLYSTEADFAGEKVVVNYGQVGTYVNAANETRSMGAMLTVTGITNGNWPGWGVNLPYLDFSNNFYSGLVYGRIGQMNITVTYYDAETLNKLDVQTTDSDVGSSFFTFGSLNGTEGAKAIDNREGKLSEKTLIQKEEYWYQGTSDDFDDELGSTTFENSAVAFKIKGTDHEFAIKSGYGFTWQSFMSATVSPKEPEAPTKTVTKADKPGDQNELDIYTEGQEDVNLSKPDKIEKHSYFIYQPTYLLSETSVAKPTNIILEDTLPEGVTLVEDGEKAKITLFNTDGEKMSSSSEGLTITTDANGIQSIKYELSDDQITALNFNGEAYSYRLDVQVDHVRYAGKHHIMENEATVTFDSGANYKWTNPTNIVATQITTDDEEKTVEASLIKYGQSKTNLGNFDTPLKGVSFKITGENIDSTVSTNADGIIEFEDLTPGAEYTLEEVETIDGYVLLEGQIKFTVDQDGKLTITNDGPAKIVDNQIVVNNELVLNNKTFKKVDGDDNSKVLQGAEFKIRKSTSENLYAQFVDNKFTKWGTKEAATVFTSGADGQFTIGQMPYGTYQLEEVNPPAGYAKPGGNFVFTINKESHETENIRVIENHLYNLPVTGGLGIWLLIGAGLLTMGASWYLYRRTRKHTL</sequence>
<feature type="compositionally biased region" description="Polar residues" evidence="1">
    <location>
        <begin position="199"/>
        <end position="209"/>
    </location>
</feature>
<protein>
    <recommendedName>
        <fullName evidence="3">SpaA-like prealbumin fold domain-containing protein</fullName>
    </recommendedName>
</protein>
<evidence type="ECO:0000256" key="1">
    <source>
        <dbReference type="SAM" id="MobiDB-lite"/>
    </source>
</evidence>
<gene>
    <name evidence="4" type="ORF">WDC_1507</name>
</gene>
<proteinExistence type="predicted"/>
<dbReference type="InterPro" id="IPR041033">
    <property type="entry name" value="SpaA_PFL_dom_1"/>
</dbReference>
<evidence type="ECO:0000313" key="4">
    <source>
        <dbReference type="EMBL" id="KIS02921.1"/>
    </source>
</evidence>
<evidence type="ECO:0000259" key="3">
    <source>
        <dbReference type="Pfam" id="PF17802"/>
    </source>
</evidence>
<comment type="caution">
    <text evidence="4">The sequence shown here is derived from an EMBL/GenBank/DDBJ whole genome shotgun (WGS) entry which is preliminary data.</text>
</comment>